<keyword evidence="5" id="KW-0479">Metal-binding</keyword>
<evidence type="ECO:0000313" key="9">
    <source>
        <dbReference type="EMBL" id="KAF0706842.1"/>
    </source>
</evidence>
<gene>
    <name evidence="9" type="ORF">FWK35_00032001</name>
</gene>
<protein>
    <submittedName>
        <fullName evidence="9">Protein ALP1-like</fullName>
    </submittedName>
</protein>
<dbReference type="GO" id="GO:0046872">
    <property type="term" value="F:metal ion binding"/>
    <property type="evidence" value="ECO:0007669"/>
    <property type="project" value="UniProtKB-KW"/>
</dbReference>
<accession>A0A6G0VRK3</accession>
<keyword evidence="4" id="KW-0540">Nuclease</keyword>
<evidence type="ECO:0000256" key="4">
    <source>
        <dbReference type="ARBA" id="ARBA00022722"/>
    </source>
</evidence>
<organism evidence="9 10">
    <name type="scientific">Aphis craccivora</name>
    <name type="common">Cowpea aphid</name>
    <dbReference type="NCBI Taxonomy" id="307492"/>
    <lineage>
        <taxon>Eukaryota</taxon>
        <taxon>Metazoa</taxon>
        <taxon>Ecdysozoa</taxon>
        <taxon>Arthropoda</taxon>
        <taxon>Hexapoda</taxon>
        <taxon>Insecta</taxon>
        <taxon>Pterygota</taxon>
        <taxon>Neoptera</taxon>
        <taxon>Paraneoptera</taxon>
        <taxon>Hemiptera</taxon>
        <taxon>Sternorrhyncha</taxon>
        <taxon>Aphidomorpha</taxon>
        <taxon>Aphidoidea</taxon>
        <taxon>Aphididae</taxon>
        <taxon>Aphidini</taxon>
        <taxon>Aphis</taxon>
        <taxon>Aphis</taxon>
    </lineage>
</organism>
<dbReference type="EMBL" id="VUJU01012760">
    <property type="protein sequence ID" value="KAF0706842.1"/>
    <property type="molecule type" value="Genomic_DNA"/>
</dbReference>
<keyword evidence="6" id="KW-0378">Hydrolase</keyword>
<comment type="similarity">
    <text evidence="3">Belongs to the HARBI1 family.</text>
</comment>
<keyword evidence="7" id="KW-0539">Nucleus</keyword>
<evidence type="ECO:0000256" key="7">
    <source>
        <dbReference type="ARBA" id="ARBA00023242"/>
    </source>
</evidence>
<name>A0A6G0VRK3_APHCR</name>
<evidence type="ECO:0000256" key="5">
    <source>
        <dbReference type="ARBA" id="ARBA00022723"/>
    </source>
</evidence>
<dbReference type="AlphaFoldDB" id="A0A6G0VRK3"/>
<dbReference type="InterPro" id="IPR045249">
    <property type="entry name" value="HARBI1-like"/>
</dbReference>
<comment type="cofactor">
    <cofactor evidence="1">
        <name>a divalent metal cation</name>
        <dbReference type="ChEBI" id="CHEBI:60240"/>
    </cofactor>
</comment>
<dbReference type="Proteomes" id="UP000478052">
    <property type="component" value="Unassembled WGS sequence"/>
</dbReference>
<proteinExistence type="inferred from homology"/>
<dbReference type="InterPro" id="IPR027806">
    <property type="entry name" value="HARBI1_dom"/>
</dbReference>
<evidence type="ECO:0000313" key="10">
    <source>
        <dbReference type="Proteomes" id="UP000478052"/>
    </source>
</evidence>
<comment type="caution">
    <text evidence="9">The sequence shown here is derived from an EMBL/GenBank/DDBJ whole genome shotgun (WGS) entry which is preliminary data.</text>
</comment>
<keyword evidence="10" id="KW-1185">Reference proteome</keyword>
<evidence type="ECO:0000256" key="6">
    <source>
        <dbReference type="ARBA" id="ARBA00022801"/>
    </source>
</evidence>
<evidence type="ECO:0000259" key="8">
    <source>
        <dbReference type="Pfam" id="PF13359"/>
    </source>
</evidence>
<dbReference type="GO" id="GO:0016787">
    <property type="term" value="F:hydrolase activity"/>
    <property type="evidence" value="ECO:0007669"/>
    <property type="project" value="UniProtKB-KW"/>
</dbReference>
<dbReference type="PANTHER" id="PTHR22930:SF269">
    <property type="entry name" value="NUCLEASE HARBI1-LIKE PROTEIN"/>
    <property type="match status" value="1"/>
</dbReference>
<feature type="domain" description="DDE Tnp4" evidence="8">
    <location>
        <begin position="98"/>
        <end position="215"/>
    </location>
</feature>
<comment type="subcellular location">
    <subcellularLocation>
        <location evidence="2">Nucleus</location>
    </subcellularLocation>
</comment>
<dbReference type="Pfam" id="PF13359">
    <property type="entry name" value="DDE_Tnp_4"/>
    <property type="match status" value="1"/>
</dbReference>
<dbReference type="GO" id="GO:0005634">
    <property type="term" value="C:nucleus"/>
    <property type="evidence" value="ECO:0007669"/>
    <property type="project" value="UniProtKB-SubCell"/>
</dbReference>
<sequence length="286" mass="33179">MESLVVEACAVVSGVLANQLKRRRKRRWWVRQWIQRRNNNGGSTVPKSTISKFLPEVCTQIYAALAEFIEVPSIRKLWDEIEQNFQNRWNFPRCIGAMDGKHLLIKAPPKSGTEYYNYKHQYSIILLALDDDNYCFKYIDVGGNGKASDAGVFRESSLFEALDNNTLNTPKMLRRNLTREQVIFNYRLSRAKRISKNAFGILVSKFRIFEKQIPLIAVHNQAYLSPGLIDYEDYNYEIINGTWRQRQSCLTKLVPTNDRNACTDAKKIKDDYCAYFNGEGANFYIL</sequence>
<reference evidence="9 10" key="1">
    <citation type="submission" date="2019-08" db="EMBL/GenBank/DDBJ databases">
        <title>Whole genome of Aphis craccivora.</title>
        <authorList>
            <person name="Voronova N.V."/>
            <person name="Shulinski R.S."/>
            <person name="Bandarenka Y.V."/>
            <person name="Zhorov D.G."/>
            <person name="Warner D."/>
        </authorList>
    </citation>
    <scope>NUCLEOTIDE SEQUENCE [LARGE SCALE GENOMIC DNA]</scope>
    <source>
        <strain evidence="9">180601</strain>
        <tissue evidence="9">Whole Body</tissue>
    </source>
</reference>
<dbReference type="GO" id="GO:0004518">
    <property type="term" value="F:nuclease activity"/>
    <property type="evidence" value="ECO:0007669"/>
    <property type="project" value="UniProtKB-KW"/>
</dbReference>
<dbReference type="PANTHER" id="PTHR22930">
    <property type="match status" value="1"/>
</dbReference>
<evidence type="ECO:0000256" key="1">
    <source>
        <dbReference type="ARBA" id="ARBA00001968"/>
    </source>
</evidence>
<dbReference type="OrthoDB" id="6620088at2759"/>
<evidence type="ECO:0000256" key="2">
    <source>
        <dbReference type="ARBA" id="ARBA00004123"/>
    </source>
</evidence>
<evidence type="ECO:0000256" key="3">
    <source>
        <dbReference type="ARBA" id="ARBA00006958"/>
    </source>
</evidence>